<reference evidence="1 2" key="1">
    <citation type="journal article" date="2017" name="Appl. Environ. Microbiol.">
        <title>Parallel evolution of two clades of a major Atlantic endemic Vibrio parahaemolyticus pathogen lineage by independent acquisition of related pathogenicity islands.</title>
        <authorList>
            <person name="Xu F."/>
            <person name="Gonzalez-Escalona N."/>
            <person name="Drees K.P."/>
            <person name="Sebra R.P."/>
            <person name="Cooper V.S."/>
            <person name="Jones S.H."/>
            <person name="Whistler C.A."/>
        </authorList>
    </citation>
    <scope>NUCLEOTIDE SEQUENCE [LARGE SCALE GENOMIC DNA]</scope>
    <source>
        <strain evidence="1 2">MAVP-3</strain>
    </source>
</reference>
<dbReference type="AlphaFoldDB" id="A0A227J786"/>
<accession>A0A227J786</accession>
<dbReference type="EMBL" id="NIXT01002306">
    <property type="protein sequence ID" value="OXE30347.1"/>
    <property type="molecule type" value="Genomic_DNA"/>
</dbReference>
<protein>
    <recommendedName>
        <fullName evidence="3">RTX toxin</fullName>
    </recommendedName>
</protein>
<organism evidence="1 2">
    <name type="scientific">Vibrio parahaemolyticus</name>
    <dbReference type="NCBI Taxonomy" id="670"/>
    <lineage>
        <taxon>Bacteria</taxon>
        <taxon>Pseudomonadati</taxon>
        <taxon>Pseudomonadota</taxon>
        <taxon>Gammaproteobacteria</taxon>
        <taxon>Vibrionales</taxon>
        <taxon>Vibrionaceae</taxon>
        <taxon>Vibrio</taxon>
    </lineage>
</organism>
<evidence type="ECO:0000313" key="2">
    <source>
        <dbReference type="Proteomes" id="UP000214596"/>
    </source>
</evidence>
<comment type="caution">
    <text evidence="1">The sequence shown here is derived from an EMBL/GenBank/DDBJ whole genome shotgun (WGS) entry which is preliminary data.</text>
</comment>
<feature type="non-terminal residue" evidence="1">
    <location>
        <position position="120"/>
    </location>
</feature>
<evidence type="ECO:0000313" key="1">
    <source>
        <dbReference type="EMBL" id="OXE30347.1"/>
    </source>
</evidence>
<name>A0A227J786_VIBPH</name>
<proteinExistence type="predicted"/>
<feature type="non-terminal residue" evidence="1">
    <location>
        <position position="1"/>
    </location>
</feature>
<evidence type="ECO:0008006" key="3">
    <source>
        <dbReference type="Google" id="ProtNLM"/>
    </source>
</evidence>
<sequence length="120" mass="12781">DQSTLINPGDNVDVRTFTDDVTFEVTPVVDDIVITGTDPSQPIVVTGDEDTLISLNQSGTGVTISLTDDDGSESFVSLKLTGIPNDFVVESNSSDYIVKNAGNGEWSIQVKDLTQTSIDL</sequence>
<gene>
    <name evidence="1" type="ORF">CA163_23825</name>
</gene>
<dbReference type="Proteomes" id="UP000214596">
    <property type="component" value="Unassembled WGS sequence"/>
</dbReference>